<accession>A0A0G0TUQ7</accession>
<protein>
    <submittedName>
        <fullName evidence="11">Serine-type D-Ala-D-Ala carboxypeptidase</fullName>
    </submittedName>
</protein>
<evidence type="ECO:0000256" key="1">
    <source>
        <dbReference type="ARBA" id="ARBA00007164"/>
    </source>
</evidence>
<reference evidence="11 12" key="1">
    <citation type="journal article" date="2015" name="Nature">
        <title>rRNA introns, odd ribosomes, and small enigmatic genomes across a large radiation of phyla.</title>
        <authorList>
            <person name="Brown C.T."/>
            <person name="Hug L.A."/>
            <person name="Thomas B.C."/>
            <person name="Sharon I."/>
            <person name="Castelle C.J."/>
            <person name="Singh A."/>
            <person name="Wilkins M.J."/>
            <person name="Williams K.H."/>
            <person name="Banfield J.F."/>
        </authorList>
    </citation>
    <scope>NUCLEOTIDE SEQUENCE [LARGE SCALE GENOMIC DNA]</scope>
</reference>
<name>A0A0G0TUQ7_9BACT</name>
<keyword evidence="4" id="KW-0133">Cell shape</keyword>
<feature type="active site" description="Acyl-ester intermediate" evidence="7">
    <location>
        <position position="124"/>
    </location>
</feature>
<evidence type="ECO:0000256" key="2">
    <source>
        <dbReference type="ARBA" id="ARBA00022729"/>
    </source>
</evidence>
<dbReference type="InterPro" id="IPR012338">
    <property type="entry name" value="Beta-lactam/transpept-like"/>
</dbReference>
<organism evidence="11 12">
    <name type="scientific">Candidatus Curtissbacteria bacterium GW2011_GWA1_40_16</name>
    <dbReference type="NCBI Taxonomy" id="1618405"/>
    <lineage>
        <taxon>Bacteria</taxon>
        <taxon>Candidatus Curtissiibacteriota</taxon>
    </lineage>
</organism>
<feature type="active site" evidence="7">
    <location>
        <position position="179"/>
    </location>
</feature>
<dbReference type="SUPFAM" id="SSF56601">
    <property type="entry name" value="beta-lactamase/transpeptidase-like"/>
    <property type="match status" value="1"/>
</dbReference>
<dbReference type="GO" id="GO:0009252">
    <property type="term" value="P:peptidoglycan biosynthetic process"/>
    <property type="evidence" value="ECO:0007669"/>
    <property type="project" value="UniProtKB-KW"/>
</dbReference>
<keyword evidence="11" id="KW-0645">Protease</keyword>
<dbReference type="EMBL" id="LBYI01000006">
    <property type="protein sequence ID" value="KKR50820.1"/>
    <property type="molecule type" value="Genomic_DNA"/>
</dbReference>
<proteinExistence type="inferred from homology"/>
<feature type="transmembrane region" description="Helical" evidence="9">
    <location>
        <begin position="28"/>
        <end position="46"/>
    </location>
</feature>
<evidence type="ECO:0000256" key="3">
    <source>
        <dbReference type="ARBA" id="ARBA00022801"/>
    </source>
</evidence>
<keyword evidence="9" id="KW-1133">Transmembrane helix</keyword>
<keyword evidence="11" id="KW-0121">Carboxypeptidase</keyword>
<evidence type="ECO:0000256" key="7">
    <source>
        <dbReference type="PIRSR" id="PIRSR618044-1"/>
    </source>
</evidence>
<feature type="non-terminal residue" evidence="11">
    <location>
        <position position="243"/>
    </location>
</feature>
<evidence type="ECO:0000256" key="8">
    <source>
        <dbReference type="RuleBase" id="RU004016"/>
    </source>
</evidence>
<keyword evidence="9" id="KW-0472">Membrane</keyword>
<comment type="caution">
    <text evidence="11">The sequence shown here is derived from an EMBL/GenBank/DDBJ whole genome shotgun (WGS) entry which is preliminary data.</text>
</comment>
<dbReference type="Pfam" id="PF00768">
    <property type="entry name" value="Peptidase_S11"/>
    <property type="match status" value="1"/>
</dbReference>
<gene>
    <name evidence="11" type="ORF">UT84_C0006G0022</name>
</gene>
<keyword evidence="2" id="KW-0732">Signal</keyword>
<keyword evidence="6" id="KW-0961">Cell wall biogenesis/degradation</keyword>
<dbReference type="GO" id="GO:0071555">
    <property type="term" value="P:cell wall organization"/>
    <property type="evidence" value="ECO:0007669"/>
    <property type="project" value="UniProtKB-KW"/>
</dbReference>
<dbReference type="InterPro" id="IPR001967">
    <property type="entry name" value="Peptidase_S11_N"/>
</dbReference>
<dbReference type="GO" id="GO:0006508">
    <property type="term" value="P:proteolysis"/>
    <property type="evidence" value="ECO:0007669"/>
    <property type="project" value="InterPro"/>
</dbReference>
<evidence type="ECO:0000256" key="9">
    <source>
        <dbReference type="SAM" id="Phobius"/>
    </source>
</evidence>
<evidence type="ECO:0000313" key="12">
    <source>
        <dbReference type="Proteomes" id="UP000034531"/>
    </source>
</evidence>
<evidence type="ECO:0000259" key="10">
    <source>
        <dbReference type="Pfam" id="PF00768"/>
    </source>
</evidence>
<evidence type="ECO:0000256" key="4">
    <source>
        <dbReference type="ARBA" id="ARBA00022960"/>
    </source>
</evidence>
<keyword evidence="3" id="KW-0378">Hydrolase</keyword>
<evidence type="ECO:0000256" key="6">
    <source>
        <dbReference type="ARBA" id="ARBA00023316"/>
    </source>
</evidence>
<sequence length="243" mass="26463">MKRLKKPSLRKNILRRGRLLELINRFSLNKRVFIFMFMVFSVILMFEKTTSVHSETLPMATNRNAAFDEAEAKIKGTSSWQPSGWGSGEYLTTLPVIKAGVVLDFETGEVIWSMNLKQKIAPASLSKLATVTTALDIAKGDLPIFIMQTAADQIPTKLGLIQGEILRLDEAIAAAVMTSANDATEAIAHSLGQGLGGGDSKFMELVNLKLKKLGAVDSNFTTATGLDDSSHYSTIYDLALVAH</sequence>
<keyword evidence="5" id="KW-0573">Peptidoglycan synthesis</keyword>
<dbReference type="PRINTS" id="PR00725">
    <property type="entry name" value="DADACBPTASE1"/>
</dbReference>
<dbReference type="Proteomes" id="UP000034531">
    <property type="component" value="Unassembled WGS sequence"/>
</dbReference>
<feature type="active site" description="Proton acceptor" evidence="7">
    <location>
        <position position="127"/>
    </location>
</feature>
<dbReference type="AlphaFoldDB" id="A0A0G0TUQ7"/>
<dbReference type="Gene3D" id="3.40.710.10">
    <property type="entry name" value="DD-peptidase/beta-lactamase superfamily"/>
    <property type="match status" value="1"/>
</dbReference>
<dbReference type="InterPro" id="IPR018044">
    <property type="entry name" value="Peptidase_S11"/>
</dbReference>
<keyword evidence="9" id="KW-0812">Transmembrane</keyword>
<dbReference type="GO" id="GO:0008360">
    <property type="term" value="P:regulation of cell shape"/>
    <property type="evidence" value="ECO:0007669"/>
    <property type="project" value="UniProtKB-KW"/>
</dbReference>
<dbReference type="GO" id="GO:0009002">
    <property type="term" value="F:serine-type D-Ala-D-Ala carboxypeptidase activity"/>
    <property type="evidence" value="ECO:0007669"/>
    <property type="project" value="InterPro"/>
</dbReference>
<feature type="domain" description="Peptidase S11 D-alanyl-D-alanine carboxypeptidase A N-terminal" evidence="10">
    <location>
        <begin position="99"/>
        <end position="242"/>
    </location>
</feature>
<comment type="similarity">
    <text evidence="1 8">Belongs to the peptidase S11 family.</text>
</comment>
<evidence type="ECO:0000313" key="11">
    <source>
        <dbReference type="EMBL" id="KKR50820.1"/>
    </source>
</evidence>
<evidence type="ECO:0000256" key="5">
    <source>
        <dbReference type="ARBA" id="ARBA00022984"/>
    </source>
</evidence>